<dbReference type="RefSeq" id="XP_034241248.1">
    <property type="nucleotide sequence ID" value="XM_034385357.1"/>
</dbReference>
<dbReference type="GeneID" id="117645290"/>
<name>A0A6P8YMS0_THRPL</name>
<dbReference type="Pfam" id="PF03810">
    <property type="entry name" value="IBN_N"/>
    <property type="match status" value="1"/>
</dbReference>
<dbReference type="GO" id="GO:0006606">
    <property type="term" value="P:protein import into nucleus"/>
    <property type="evidence" value="ECO:0007669"/>
    <property type="project" value="TreeGrafter"/>
</dbReference>
<organism evidence="11">
    <name type="scientific">Thrips palmi</name>
    <name type="common">Melon thrips</name>
    <dbReference type="NCBI Taxonomy" id="161013"/>
    <lineage>
        <taxon>Eukaryota</taxon>
        <taxon>Metazoa</taxon>
        <taxon>Ecdysozoa</taxon>
        <taxon>Arthropoda</taxon>
        <taxon>Hexapoda</taxon>
        <taxon>Insecta</taxon>
        <taxon>Pterygota</taxon>
        <taxon>Neoptera</taxon>
        <taxon>Paraneoptera</taxon>
        <taxon>Thysanoptera</taxon>
        <taxon>Terebrantia</taxon>
        <taxon>Thripoidea</taxon>
        <taxon>Thripidae</taxon>
        <taxon>Thrips</taxon>
    </lineage>
</organism>
<keyword evidence="6" id="KW-0677">Repeat</keyword>
<evidence type="ECO:0000256" key="3">
    <source>
        <dbReference type="ARBA" id="ARBA00011422"/>
    </source>
</evidence>
<dbReference type="GO" id="GO:0031267">
    <property type="term" value="F:small GTPase binding"/>
    <property type="evidence" value="ECO:0007669"/>
    <property type="project" value="InterPro"/>
</dbReference>
<evidence type="ECO:0000256" key="6">
    <source>
        <dbReference type="ARBA" id="ARBA00022737"/>
    </source>
</evidence>
<dbReference type="InterPro" id="IPR013598">
    <property type="entry name" value="Exportin-1/Importin-b-like"/>
</dbReference>
<keyword evidence="7" id="KW-0653">Protein transport</keyword>
<dbReference type="SMART" id="SM00913">
    <property type="entry name" value="IBN_N"/>
    <property type="match status" value="1"/>
</dbReference>
<dbReference type="InterPro" id="IPR011989">
    <property type="entry name" value="ARM-like"/>
</dbReference>
<evidence type="ECO:0000256" key="1">
    <source>
        <dbReference type="ARBA" id="ARBA00004123"/>
    </source>
</evidence>
<dbReference type="InterPro" id="IPR040520">
    <property type="entry name" value="Importin_rep_3"/>
</dbReference>
<sequence length="996" mass="111228">MGEATIENMPLTADNLQMLISHFYTRSNDPTEQMRAHSLLSQAQASPAAWSFVWDLLYLNKPAEVQFFAASTLHLKLVKYWTELPQDQRPALREKLMSTIMTFSSGPKIVLSRLCIVMATMALQMLPEDWPNAIEEIMEHLISSRQTQISPDRALWILLETLTVLAEETQTSTLQQQHRDAVRTKLDQAAPEVFKLLERTIPEGINDPSAGSVDNVCQAMRCSSAWLQLQLPLSLCDTLSTRLINIVRLCSQGHDTSNAGMADLAVDALTNLLCRPNSHKFPTTVMQIMEKYVGLLDIVQFQLNSPEPDEGLVCAIFTLMVTVAESHSHLLLDSLLMPEGTQSRNTAMRLIQGILQCSNMPGQYPLDENCSQMAFGFWYMLQDDVIGSDPTPYHQLVQLLAPVYATLAEILLHKSMLPERSDLERNWNSEDRESFRCYRQDVADTLLYCYSILHESLLQLYWNKLDAALLSLQANPTSWRHLETVLHGFLSVAEVVPMEEDRFLPNLLAGLKALPLTQLDVRVAGTVLDTVGAYAEWINHHPAALRDVMPLLLMGLDCAEVATSATMALKDLTRDCQPSIAPFCSPILLSAKQALATGHLKANESIRMMSILGRVLSICPLPDILAYLDEVLLPRVTELQELAHQLPNAHVKANILLRLRMVSTLFSTLDTRLPSDEELPEAGVAAPVRPHTGEGDAPHVQPVQVILRWLLPVLKTVVDRWASDEHIMTAVSASLKYASGTLMDDCKPLLPEMVNILVVAFNLYPQASLLDTAKQLMVMFALEADQAELMRALMADCTSVFVGICVAFPNLSLQSDLIQAFYNMHLKLMKKDANMVALAINSNLAEVFKCAMTSLSLPECGASKAAAGYLSYFILNGAETSQYHQIVKENGQDLTTRVLKCIGGETPRQCLDPIIDVLLALNKRFCEDLARWLPSILSQENFPTPRPSVQEKEQFVQSVLRERANKRKLQEKVRAFSLLCRGLVNEYGEQQPSPFF</sequence>
<feature type="domain" description="Importin N-terminal" evidence="9">
    <location>
        <begin position="36"/>
        <end position="102"/>
    </location>
</feature>
<proteinExistence type="inferred from homology"/>
<dbReference type="InterPro" id="IPR051345">
    <property type="entry name" value="Importin_beta-like_NTR"/>
</dbReference>
<keyword evidence="10" id="KW-1185">Reference proteome</keyword>
<evidence type="ECO:0000313" key="10">
    <source>
        <dbReference type="Proteomes" id="UP000515158"/>
    </source>
</evidence>
<dbReference type="CTD" id="12582"/>
<dbReference type="InterPro" id="IPR040709">
    <property type="entry name" value="Importin_rep_1"/>
</dbReference>
<dbReference type="PANTHER" id="PTHR12363">
    <property type="entry name" value="TRANSPORTIN 3 AND IMPORTIN 13"/>
    <property type="match status" value="1"/>
</dbReference>
<dbReference type="InterPro" id="IPR057942">
    <property type="entry name" value="TPR_TNPO3_IPO13_3rd"/>
</dbReference>
<evidence type="ECO:0000256" key="8">
    <source>
        <dbReference type="ARBA" id="ARBA00023242"/>
    </source>
</evidence>
<dbReference type="InParanoid" id="A0A6P8YMS0"/>
<dbReference type="PANTHER" id="PTHR12363:SF33">
    <property type="entry name" value="IMPORTIN-13"/>
    <property type="match status" value="1"/>
</dbReference>
<accession>A0A6P8YMS0</accession>
<dbReference type="InterPro" id="IPR058537">
    <property type="entry name" value="TPR_TNPO3_IPO13_4th"/>
</dbReference>
<dbReference type="InterPro" id="IPR001494">
    <property type="entry name" value="Importin-beta_N"/>
</dbReference>
<dbReference type="InterPro" id="IPR016024">
    <property type="entry name" value="ARM-type_fold"/>
</dbReference>
<evidence type="ECO:0000259" key="9">
    <source>
        <dbReference type="PROSITE" id="PS50166"/>
    </source>
</evidence>
<dbReference type="FunCoup" id="A0A6P8YMS0">
    <property type="interactions" value="1199"/>
</dbReference>
<dbReference type="SUPFAM" id="SSF48371">
    <property type="entry name" value="ARM repeat"/>
    <property type="match status" value="1"/>
</dbReference>
<evidence type="ECO:0000313" key="11">
    <source>
        <dbReference type="RefSeq" id="XP_034241248.1"/>
    </source>
</evidence>
<dbReference type="PROSITE" id="PS50166">
    <property type="entry name" value="IMPORTIN_B_NT"/>
    <property type="match status" value="1"/>
</dbReference>
<dbReference type="Gene3D" id="1.25.10.10">
    <property type="entry name" value="Leucine-rich Repeat Variant"/>
    <property type="match status" value="1"/>
</dbReference>
<comment type="similarity">
    <text evidence="2">Belongs to the importin beta family.</text>
</comment>
<protein>
    <recommendedName>
        <fullName evidence="4">Importin-13</fullName>
    </recommendedName>
</protein>
<evidence type="ECO:0000256" key="5">
    <source>
        <dbReference type="ARBA" id="ARBA00022448"/>
    </source>
</evidence>
<dbReference type="AlphaFoldDB" id="A0A6P8YMS0"/>
<comment type="subcellular location">
    <subcellularLocation>
        <location evidence="1">Nucleus</location>
    </subcellularLocation>
</comment>
<dbReference type="GO" id="GO:0005737">
    <property type="term" value="C:cytoplasm"/>
    <property type="evidence" value="ECO:0007669"/>
    <property type="project" value="TreeGrafter"/>
</dbReference>
<keyword evidence="8" id="KW-0539">Nucleus</keyword>
<gene>
    <name evidence="11" type="primary">LOC117645290</name>
</gene>
<dbReference type="Pfam" id="PF24140">
    <property type="entry name" value="TPR_TNPO3_IPO13_3rd"/>
    <property type="match status" value="1"/>
</dbReference>
<dbReference type="Pfam" id="PF18773">
    <property type="entry name" value="Importin_rep"/>
    <property type="match status" value="1"/>
</dbReference>
<dbReference type="OrthoDB" id="2016913at2759"/>
<evidence type="ECO:0000256" key="2">
    <source>
        <dbReference type="ARBA" id="ARBA00007991"/>
    </source>
</evidence>
<keyword evidence="5" id="KW-0813">Transport</keyword>
<dbReference type="Proteomes" id="UP000515158">
    <property type="component" value="Unplaced"/>
</dbReference>
<dbReference type="Pfam" id="PF24139">
    <property type="entry name" value="TPR_TNPO3_IPO13_4th"/>
    <property type="match status" value="1"/>
</dbReference>
<evidence type="ECO:0000256" key="7">
    <source>
        <dbReference type="ARBA" id="ARBA00022927"/>
    </source>
</evidence>
<dbReference type="KEGG" id="tpal:117645290"/>
<evidence type="ECO:0000256" key="4">
    <source>
        <dbReference type="ARBA" id="ARBA00016020"/>
    </source>
</evidence>
<reference evidence="11" key="1">
    <citation type="submission" date="2025-08" db="UniProtKB">
        <authorList>
            <consortium name="RefSeq"/>
        </authorList>
    </citation>
    <scope>IDENTIFICATION</scope>
    <source>
        <tissue evidence="11">Total insect</tissue>
    </source>
</reference>
<dbReference type="Pfam" id="PF18806">
    <property type="entry name" value="Importin_rep_3"/>
    <property type="match status" value="1"/>
</dbReference>
<dbReference type="Pfam" id="PF08389">
    <property type="entry name" value="Xpo1"/>
    <property type="match status" value="1"/>
</dbReference>
<dbReference type="GO" id="GO:0005634">
    <property type="term" value="C:nucleus"/>
    <property type="evidence" value="ECO:0007669"/>
    <property type="project" value="UniProtKB-SubCell"/>
</dbReference>
<comment type="subunit">
    <text evidence="3">Interacts with UBC9, RAN, RBM8A, eIF-1A and PAX6.</text>
</comment>